<feature type="transmembrane region" description="Helical" evidence="7">
    <location>
        <begin position="13"/>
        <end position="32"/>
    </location>
</feature>
<dbReference type="PANTHER" id="PTHR33452:SF1">
    <property type="entry name" value="INNER MEMBRANE PROTEIN YPHA-RELATED"/>
    <property type="match status" value="1"/>
</dbReference>
<dbReference type="Proteomes" id="UP001596542">
    <property type="component" value="Unassembled WGS sequence"/>
</dbReference>
<proteinExistence type="inferred from homology"/>
<evidence type="ECO:0000256" key="2">
    <source>
        <dbReference type="ARBA" id="ARBA00006679"/>
    </source>
</evidence>
<evidence type="ECO:0000256" key="3">
    <source>
        <dbReference type="ARBA" id="ARBA00022475"/>
    </source>
</evidence>
<evidence type="ECO:0000256" key="5">
    <source>
        <dbReference type="ARBA" id="ARBA00022989"/>
    </source>
</evidence>
<name>A0ABW2I9I8_9BURK</name>
<evidence type="ECO:0000256" key="1">
    <source>
        <dbReference type="ARBA" id="ARBA00004651"/>
    </source>
</evidence>
<keyword evidence="6 7" id="KW-0472">Membrane</keyword>
<comment type="caution">
    <text evidence="8">The sequence shown here is derived from an EMBL/GenBank/DDBJ whole genome shotgun (WGS) entry which is preliminary data.</text>
</comment>
<dbReference type="InterPro" id="IPR032808">
    <property type="entry name" value="DoxX"/>
</dbReference>
<keyword evidence="3" id="KW-1003">Cell membrane</keyword>
<accession>A0ABW2I9I8</accession>
<keyword evidence="9" id="KW-1185">Reference proteome</keyword>
<dbReference type="Pfam" id="PF07681">
    <property type="entry name" value="DoxX"/>
    <property type="match status" value="1"/>
</dbReference>
<dbReference type="InterPro" id="IPR051907">
    <property type="entry name" value="DoxX-like_oxidoreductase"/>
</dbReference>
<keyword evidence="4 7" id="KW-0812">Transmembrane</keyword>
<evidence type="ECO:0000313" key="8">
    <source>
        <dbReference type="EMBL" id="MFC7287611.1"/>
    </source>
</evidence>
<keyword evidence="5 7" id="KW-1133">Transmembrane helix</keyword>
<organism evidence="8 9">
    <name type="scientific">Herminiimonas glaciei</name>
    <dbReference type="NCBI Taxonomy" id="523788"/>
    <lineage>
        <taxon>Bacteria</taxon>
        <taxon>Pseudomonadati</taxon>
        <taxon>Pseudomonadota</taxon>
        <taxon>Betaproteobacteria</taxon>
        <taxon>Burkholderiales</taxon>
        <taxon>Oxalobacteraceae</taxon>
        <taxon>Herminiimonas</taxon>
    </lineage>
</organism>
<evidence type="ECO:0000256" key="4">
    <source>
        <dbReference type="ARBA" id="ARBA00022692"/>
    </source>
</evidence>
<evidence type="ECO:0000256" key="6">
    <source>
        <dbReference type="ARBA" id="ARBA00023136"/>
    </source>
</evidence>
<comment type="similarity">
    <text evidence="2">Belongs to the DoxX family.</text>
</comment>
<feature type="transmembrane region" description="Helical" evidence="7">
    <location>
        <begin position="110"/>
        <end position="129"/>
    </location>
</feature>
<evidence type="ECO:0000313" key="9">
    <source>
        <dbReference type="Proteomes" id="UP001596542"/>
    </source>
</evidence>
<protein>
    <submittedName>
        <fullName evidence="8">DoxX family protein</fullName>
    </submittedName>
</protein>
<dbReference type="EMBL" id="JBHTBU010000001">
    <property type="protein sequence ID" value="MFC7287611.1"/>
    <property type="molecule type" value="Genomic_DNA"/>
</dbReference>
<dbReference type="PANTHER" id="PTHR33452">
    <property type="entry name" value="OXIDOREDUCTASE CATD-RELATED"/>
    <property type="match status" value="1"/>
</dbReference>
<comment type="subcellular location">
    <subcellularLocation>
        <location evidence="1">Cell membrane</location>
        <topology evidence="1">Multi-pass membrane protein</topology>
    </subcellularLocation>
</comment>
<gene>
    <name evidence="8" type="ORF">ACFQPC_06110</name>
</gene>
<reference evidence="9" key="1">
    <citation type="journal article" date="2019" name="Int. J. Syst. Evol. Microbiol.">
        <title>The Global Catalogue of Microorganisms (GCM) 10K type strain sequencing project: providing services to taxonomists for standard genome sequencing and annotation.</title>
        <authorList>
            <consortium name="The Broad Institute Genomics Platform"/>
            <consortium name="The Broad Institute Genome Sequencing Center for Infectious Disease"/>
            <person name="Wu L."/>
            <person name="Ma J."/>
        </authorList>
    </citation>
    <scope>NUCLEOTIDE SEQUENCE [LARGE SCALE GENOMIC DNA]</scope>
    <source>
        <strain evidence="9">KACC 12508</strain>
    </source>
</reference>
<evidence type="ECO:0000256" key="7">
    <source>
        <dbReference type="SAM" id="Phobius"/>
    </source>
</evidence>
<dbReference type="RefSeq" id="WP_382270831.1">
    <property type="nucleotide sequence ID" value="NZ_JBHTBU010000001.1"/>
</dbReference>
<sequence>MGDMQNTDDLGKLILRVVLGVLILLHGISKIIAGPAFIISATTSAGLPAAVAYLVYLGEVIAPILLIVGIWSRLAALIIAGNMVFAIALVHTKQLLTLSDTGGWALELQGMFLVAALALVLLGAGRFSVGGRGGKWN</sequence>
<feature type="transmembrane region" description="Helical" evidence="7">
    <location>
        <begin position="64"/>
        <end position="90"/>
    </location>
</feature>